<protein>
    <submittedName>
        <fullName evidence="7">Pyridoxal phosphate-dependent aminotransferase</fullName>
    </submittedName>
</protein>
<dbReference type="Proteomes" id="UP000655420">
    <property type="component" value="Unassembled WGS sequence"/>
</dbReference>
<dbReference type="GO" id="GO:0030170">
    <property type="term" value="F:pyridoxal phosphate binding"/>
    <property type="evidence" value="ECO:0007669"/>
    <property type="project" value="InterPro"/>
</dbReference>
<comment type="similarity">
    <text evidence="1">Belongs to the class-II pyridoxal-phosphate-dependent aminotransferase family. Histidinol-phosphate aminotransferase subfamily.</text>
</comment>
<evidence type="ECO:0000256" key="5">
    <source>
        <dbReference type="ARBA" id="ARBA00029440"/>
    </source>
</evidence>
<comment type="caution">
    <text evidence="7">The sequence shown here is derived from an EMBL/GenBank/DDBJ whole genome shotgun (WGS) entry which is preliminary data.</text>
</comment>
<keyword evidence="4" id="KW-0663">Pyridoxal phosphate</keyword>
<dbReference type="InterPro" id="IPR015422">
    <property type="entry name" value="PyrdxlP-dep_Trfase_small"/>
</dbReference>
<evidence type="ECO:0000256" key="4">
    <source>
        <dbReference type="ARBA" id="ARBA00022898"/>
    </source>
</evidence>
<keyword evidence="3" id="KW-0808">Transferase</keyword>
<dbReference type="InterPro" id="IPR004839">
    <property type="entry name" value="Aminotransferase_I/II_large"/>
</dbReference>
<dbReference type="CDD" id="cd00609">
    <property type="entry name" value="AAT_like"/>
    <property type="match status" value="1"/>
</dbReference>
<dbReference type="Pfam" id="PF00155">
    <property type="entry name" value="Aminotran_1_2"/>
    <property type="match status" value="1"/>
</dbReference>
<organism evidence="7 8">
    <name type="scientific">Thermohalobaculum xanthum</name>
    <dbReference type="NCBI Taxonomy" id="2753746"/>
    <lineage>
        <taxon>Bacteria</taxon>
        <taxon>Pseudomonadati</taxon>
        <taxon>Pseudomonadota</taxon>
        <taxon>Alphaproteobacteria</taxon>
        <taxon>Rhodobacterales</taxon>
        <taxon>Paracoccaceae</taxon>
        <taxon>Thermohalobaculum</taxon>
    </lineage>
</organism>
<dbReference type="RefSeq" id="WP_200605819.1">
    <property type="nucleotide sequence ID" value="NZ_JAEHHL010000001.1"/>
</dbReference>
<dbReference type="NCBIfam" id="NF006014">
    <property type="entry name" value="PRK08153.1"/>
    <property type="match status" value="1"/>
</dbReference>
<name>A0A8J7M3X5_9RHOB</name>
<accession>A0A8J7M3X5</accession>
<evidence type="ECO:0000256" key="2">
    <source>
        <dbReference type="ARBA" id="ARBA00022576"/>
    </source>
</evidence>
<dbReference type="Gene3D" id="3.40.640.10">
    <property type="entry name" value="Type I PLP-dependent aspartate aminotransferase-like (Major domain)"/>
    <property type="match status" value="1"/>
</dbReference>
<dbReference type="InterPro" id="IPR015424">
    <property type="entry name" value="PyrdxlP-dep_Trfase"/>
</dbReference>
<dbReference type="AlphaFoldDB" id="A0A8J7M3X5"/>
<dbReference type="SUPFAM" id="SSF53383">
    <property type="entry name" value="PLP-dependent transferases"/>
    <property type="match status" value="1"/>
</dbReference>
<sequence length="375" mass="39404">MNRDAPPLSRIVEGLPPTVPFVGPEQQERDRGRPFAARIGANESVFGPSPRAVEAIAQAARDAWMYGDPTTHDLRGALADTLGVRPGNLVIGEGIDGLLGLTVRLFVNPGDVVVTSAGAYPTFNYHVAGFGGRLVTVPYRADAEDPEALAEAARAHGARLVYLANPDNPMGTWHEAESVARLIDALPDGCLLCLDEAYVEFAPAGTAPAFDLADPRVIRFRTFSKAHGLAGLRVGYGIAEAGIAAAFDRIRNHFGVGRVAQAGAMAALDDRAHLARVVAEVEASRVEIARIATENGLSALPSATNFVAVDCGRDGDFARAVLRGLLARDVFVRMPGVAPLDRTIRVSAGRAHDLALFAAALPEALAEAGAAKARA</sequence>
<evidence type="ECO:0000256" key="1">
    <source>
        <dbReference type="ARBA" id="ARBA00007970"/>
    </source>
</evidence>
<evidence type="ECO:0000259" key="6">
    <source>
        <dbReference type="Pfam" id="PF00155"/>
    </source>
</evidence>
<dbReference type="PANTHER" id="PTHR43643">
    <property type="entry name" value="HISTIDINOL-PHOSPHATE AMINOTRANSFERASE 2"/>
    <property type="match status" value="1"/>
</dbReference>
<keyword evidence="2 7" id="KW-0032">Aminotransferase</keyword>
<evidence type="ECO:0000313" key="8">
    <source>
        <dbReference type="Proteomes" id="UP000655420"/>
    </source>
</evidence>
<reference evidence="7" key="1">
    <citation type="submission" date="2020-12" db="EMBL/GenBank/DDBJ databases">
        <title>Bacterial taxonomy.</title>
        <authorList>
            <person name="Pan X."/>
        </authorList>
    </citation>
    <scope>NUCLEOTIDE SEQUENCE</scope>
    <source>
        <strain evidence="7">M0105</strain>
    </source>
</reference>
<feature type="domain" description="Aminotransferase class I/classII large" evidence="6">
    <location>
        <begin position="40"/>
        <end position="351"/>
    </location>
</feature>
<evidence type="ECO:0000256" key="3">
    <source>
        <dbReference type="ARBA" id="ARBA00022679"/>
    </source>
</evidence>
<comment type="pathway">
    <text evidence="5">Amino-acid biosynthesis.</text>
</comment>
<dbReference type="Gene3D" id="3.90.1150.10">
    <property type="entry name" value="Aspartate Aminotransferase, domain 1"/>
    <property type="match status" value="1"/>
</dbReference>
<gene>
    <name evidence="7" type="ORF">H0I76_00940</name>
</gene>
<dbReference type="InterPro" id="IPR050106">
    <property type="entry name" value="HistidinolP_aminotransfase"/>
</dbReference>
<dbReference type="InterPro" id="IPR015421">
    <property type="entry name" value="PyrdxlP-dep_Trfase_major"/>
</dbReference>
<dbReference type="EMBL" id="JAEHHL010000001">
    <property type="protein sequence ID" value="MBK0397744.1"/>
    <property type="molecule type" value="Genomic_DNA"/>
</dbReference>
<evidence type="ECO:0000313" key="7">
    <source>
        <dbReference type="EMBL" id="MBK0397744.1"/>
    </source>
</evidence>
<dbReference type="GO" id="GO:0008483">
    <property type="term" value="F:transaminase activity"/>
    <property type="evidence" value="ECO:0007669"/>
    <property type="project" value="UniProtKB-KW"/>
</dbReference>
<dbReference type="PANTHER" id="PTHR43643:SF3">
    <property type="entry name" value="HISTIDINOL-PHOSPHATE AMINOTRANSFERASE"/>
    <property type="match status" value="1"/>
</dbReference>
<keyword evidence="8" id="KW-1185">Reference proteome</keyword>
<proteinExistence type="inferred from homology"/>